<accession>A0A3B0CT26</accession>
<dbReference type="EMBL" id="RBAH01000001">
    <property type="protein sequence ID" value="RKN86960.1"/>
    <property type="molecule type" value="Genomic_DNA"/>
</dbReference>
<keyword evidence="2" id="KW-1133">Transmembrane helix</keyword>
<gene>
    <name evidence="3" type="ORF">D7M11_03135</name>
</gene>
<keyword evidence="2" id="KW-0812">Transmembrane</keyword>
<reference evidence="3 4" key="1">
    <citation type="journal article" date="2007" name="Int. J. Syst. Evol. Microbiol.">
        <title>Paenibacillus ginsengarvi sp. nov., isolated from soil from ginseng cultivation.</title>
        <authorList>
            <person name="Yoon M.H."/>
            <person name="Ten L.N."/>
            <person name="Im W.T."/>
        </authorList>
    </citation>
    <scope>NUCLEOTIDE SEQUENCE [LARGE SCALE GENOMIC DNA]</scope>
    <source>
        <strain evidence="3 4">KCTC 13059</strain>
    </source>
</reference>
<keyword evidence="2" id="KW-0472">Membrane</keyword>
<evidence type="ECO:0000256" key="2">
    <source>
        <dbReference type="SAM" id="Phobius"/>
    </source>
</evidence>
<organism evidence="3 4">
    <name type="scientific">Paenibacillus ginsengarvi</name>
    <dbReference type="NCBI Taxonomy" id="400777"/>
    <lineage>
        <taxon>Bacteria</taxon>
        <taxon>Bacillati</taxon>
        <taxon>Bacillota</taxon>
        <taxon>Bacilli</taxon>
        <taxon>Bacillales</taxon>
        <taxon>Paenibacillaceae</taxon>
        <taxon>Paenibacillus</taxon>
    </lineage>
</organism>
<feature type="region of interest" description="Disordered" evidence="1">
    <location>
        <begin position="34"/>
        <end position="130"/>
    </location>
</feature>
<comment type="caution">
    <text evidence="3">The sequence shown here is derived from an EMBL/GenBank/DDBJ whole genome shotgun (WGS) entry which is preliminary data.</text>
</comment>
<sequence length="161" mass="17693">MKDFIDFLLKNMGFIVVVGGILISLLAKRTREMQRRQGESGEGGKKVNPMMPPFGGGPGPSRDGRQLAAGDKERESRTAREREQPRITVGQAAPSPAVDDRLHPAEPLKPSAAAAHEPETGHGSGERAELELRREDAVRGMIWAELIGPPRSKKPYRPRNR</sequence>
<dbReference type="RefSeq" id="WP_120745668.1">
    <property type="nucleotide sequence ID" value="NZ_RBAH01000001.1"/>
</dbReference>
<proteinExistence type="predicted"/>
<dbReference type="OrthoDB" id="1798639at2"/>
<keyword evidence="4" id="KW-1185">Reference proteome</keyword>
<evidence type="ECO:0000313" key="3">
    <source>
        <dbReference type="EMBL" id="RKN86960.1"/>
    </source>
</evidence>
<evidence type="ECO:0000313" key="4">
    <source>
        <dbReference type="Proteomes" id="UP000282311"/>
    </source>
</evidence>
<evidence type="ECO:0000256" key="1">
    <source>
        <dbReference type="SAM" id="MobiDB-lite"/>
    </source>
</evidence>
<feature type="transmembrane region" description="Helical" evidence="2">
    <location>
        <begin position="12"/>
        <end position="27"/>
    </location>
</feature>
<dbReference type="Proteomes" id="UP000282311">
    <property type="component" value="Unassembled WGS sequence"/>
</dbReference>
<name>A0A3B0CT26_9BACL</name>
<feature type="compositionally biased region" description="Basic and acidic residues" evidence="1">
    <location>
        <begin position="116"/>
        <end position="130"/>
    </location>
</feature>
<protein>
    <submittedName>
        <fullName evidence="3">Uncharacterized protein</fullName>
    </submittedName>
</protein>
<dbReference type="AlphaFoldDB" id="A0A3B0CT26"/>
<feature type="compositionally biased region" description="Basic and acidic residues" evidence="1">
    <location>
        <begin position="34"/>
        <end position="45"/>
    </location>
</feature>
<feature type="compositionally biased region" description="Basic and acidic residues" evidence="1">
    <location>
        <begin position="62"/>
        <end position="85"/>
    </location>
</feature>